<protein>
    <submittedName>
        <fullName evidence="2">DUF4097 family beta strand repeat-containing protein</fullName>
    </submittedName>
</protein>
<name>A0ABN2QTV6_9ACTN</name>
<feature type="domain" description="DUF4097" evidence="1">
    <location>
        <begin position="22"/>
        <end position="220"/>
    </location>
</feature>
<keyword evidence="3" id="KW-1185">Reference proteome</keyword>
<dbReference type="Pfam" id="PF13349">
    <property type="entry name" value="DUF4097"/>
    <property type="match status" value="1"/>
</dbReference>
<dbReference type="InterPro" id="IPR025164">
    <property type="entry name" value="Toastrack_DUF4097"/>
</dbReference>
<evidence type="ECO:0000313" key="2">
    <source>
        <dbReference type="EMBL" id="GAA1957956.1"/>
    </source>
</evidence>
<accession>A0ABN2QTV6</accession>
<evidence type="ECO:0000259" key="1">
    <source>
        <dbReference type="Pfam" id="PF13349"/>
    </source>
</evidence>
<dbReference type="Proteomes" id="UP001499854">
    <property type="component" value="Unassembled WGS sequence"/>
</dbReference>
<gene>
    <name evidence="2" type="ORF">GCM10009838_12490</name>
</gene>
<reference evidence="2 3" key="1">
    <citation type="journal article" date="2019" name="Int. J. Syst. Evol. Microbiol.">
        <title>The Global Catalogue of Microorganisms (GCM) 10K type strain sequencing project: providing services to taxonomists for standard genome sequencing and annotation.</title>
        <authorList>
            <consortium name="The Broad Institute Genomics Platform"/>
            <consortium name="The Broad Institute Genome Sequencing Center for Infectious Disease"/>
            <person name="Wu L."/>
            <person name="Ma J."/>
        </authorList>
    </citation>
    <scope>NUCLEOTIDE SEQUENCE [LARGE SCALE GENOMIC DNA]</scope>
    <source>
        <strain evidence="2 3">JCM 16013</strain>
    </source>
</reference>
<dbReference type="RefSeq" id="WP_344655958.1">
    <property type="nucleotide sequence ID" value="NZ_BAAAQM010000005.1"/>
</dbReference>
<evidence type="ECO:0000313" key="3">
    <source>
        <dbReference type="Proteomes" id="UP001499854"/>
    </source>
</evidence>
<organism evidence="2 3">
    <name type="scientific">Catenulispora subtropica</name>
    <dbReference type="NCBI Taxonomy" id="450798"/>
    <lineage>
        <taxon>Bacteria</taxon>
        <taxon>Bacillati</taxon>
        <taxon>Actinomycetota</taxon>
        <taxon>Actinomycetes</taxon>
        <taxon>Catenulisporales</taxon>
        <taxon>Catenulisporaceae</taxon>
        <taxon>Catenulispora</taxon>
    </lineage>
</organism>
<proteinExistence type="predicted"/>
<comment type="caution">
    <text evidence="2">The sequence shown here is derived from an EMBL/GenBank/DDBJ whole genome shotgun (WGS) entry which is preliminary data.</text>
</comment>
<sequence>MQKFETPAAITAVVDIPAGRIQVIAADRGDTTVEVRPADPGKGRDVKAAEDVQVGFAGGVLRVEAGPAKHKLMGHSGSVEVTVQLPAGSALQARIAAGDVRGVGRLGETTVESAQGAIKLDETAGARLSVQDGGITVGRLGGGAAELTTQRGDITVTEAVRGQVVLTAQQGDLTIGAASGVSATLDAGTTMGRVTNSLNNTAGASAELSIRATTMQGDITARSV</sequence>
<dbReference type="EMBL" id="BAAAQM010000005">
    <property type="protein sequence ID" value="GAA1957956.1"/>
    <property type="molecule type" value="Genomic_DNA"/>
</dbReference>